<reference evidence="2 3" key="1">
    <citation type="submission" date="2019-03" db="EMBL/GenBank/DDBJ databases">
        <title>Complete genome sequence of Ferrigenium kumadai strain An22, a microaerophilic iron-oxidizing bacterium isolated from a paddy field soil.</title>
        <authorList>
            <person name="Watanabe T."/>
            <person name="Asakawa S."/>
        </authorList>
    </citation>
    <scope>NUCLEOTIDE SEQUENCE [LARGE SCALE GENOMIC DNA]</scope>
    <source>
        <strain evidence="2 3">An22</strain>
    </source>
</reference>
<dbReference type="RefSeq" id="WP_212786875.1">
    <property type="nucleotide sequence ID" value="NZ_AP019536.1"/>
</dbReference>
<dbReference type="KEGG" id="fku:FGKAn22_09800"/>
<dbReference type="InterPro" id="IPR026268">
    <property type="entry name" value="RseC"/>
</dbReference>
<evidence type="ECO:0000256" key="1">
    <source>
        <dbReference type="SAM" id="Phobius"/>
    </source>
</evidence>
<dbReference type="AlphaFoldDB" id="A0AAN1W0H1"/>
<dbReference type="PANTHER" id="PTHR35867:SF1">
    <property type="entry name" value="PROTEIN RSEC"/>
    <property type="match status" value="1"/>
</dbReference>
<organism evidence="2 3">
    <name type="scientific">Ferrigenium kumadai</name>
    <dbReference type="NCBI Taxonomy" id="1682490"/>
    <lineage>
        <taxon>Bacteria</taxon>
        <taxon>Pseudomonadati</taxon>
        <taxon>Pseudomonadota</taxon>
        <taxon>Betaproteobacteria</taxon>
        <taxon>Nitrosomonadales</taxon>
        <taxon>Gallionellaceae</taxon>
        <taxon>Ferrigenium</taxon>
    </lineage>
</organism>
<gene>
    <name evidence="2" type="ORF">FGKAn22_09800</name>
</gene>
<name>A0AAN1W0H1_9PROT</name>
<keyword evidence="1" id="KW-0472">Membrane</keyword>
<evidence type="ECO:0000313" key="2">
    <source>
        <dbReference type="EMBL" id="BBI99287.1"/>
    </source>
</evidence>
<dbReference type="Pfam" id="PF04246">
    <property type="entry name" value="RseC_MucC"/>
    <property type="match status" value="1"/>
</dbReference>
<accession>A0AAN1W0H1</accession>
<dbReference type="PANTHER" id="PTHR35867">
    <property type="entry name" value="PROTEIN RSEC"/>
    <property type="match status" value="1"/>
</dbReference>
<feature type="transmembrane region" description="Helical" evidence="1">
    <location>
        <begin position="79"/>
        <end position="102"/>
    </location>
</feature>
<dbReference type="Proteomes" id="UP001319121">
    <property type="component" value="Chromosome"/>
</dbReference>
<keyword evidence="3" id="KW-1185">Reference proteome</keyword>
<keyword evidence="1" id="KW-1133">Transmembrane helix</keyword>
<proteinExistence type="predicted"/>
<dbReference type="PIRSF" id="PIRSF004923">
    <property type="entry name" value="RseC"/>
    <property type="match status" value="1"/>
</dbReference>
<protein>
    <recommendedName>
        <fullName evidence="4">Fis family transcriptional regulator</fullName>
    </recommendedName>
</protein>
<evidence type="ECO:0000313" key="3">
    <source>
        <dbReference type="Proteomes" id="UP001319121"/>
    </source>
</evidence>
<feature type="transmembrane region" description="Helical" evidence="1">
    <location>
        <begin position="108"/>
        <end position="128"/>
    </location>
</feature>
<dbReference type="InterPro" id="IPR007359">
    <property type="entry name" value="SigmaE_reg_RseC_MucC"/>
</dbReference>
<sequence length="145" mass="15366">MLETRAVVVQVEGQHAFVQASQGGGCGQCSGKGCGTAKLSQLFCSQPRQFQVDNPINARVGDQVVVSVADGTVLRGIGLVYLLPLLLLAVGAALGNIAAPQVEQQDGYAAAGALIGLVCGFFLSKWLAVRLRRQRPYIARQWRGE</sequence>
<keyword evidence="1" id="KW-0812">Transmembrane</keyword>
<evidence type="ECO:0008006" key="4">
    <source>
        <dbReference type="Google" id="ProtNLM"/>
    </source>
</evidence>
<dbReference type="EMBL" id="AP019536">
    <property type="protein sequence ID" value="BBI99287.1"/>
    <property type="molecule type" value="Genomic_DNA"/>
</dbReference>